<dbReference type="Proteomes" id="UP000677054">
    <property type="component" value="Unassembled WGS sequence"/>
</dbReference>
<evidence type="ECO:0000313" key="2">
    <source>
        <dbReference type="Proteomes" id="UP000677054"/>
    </source>
</evidence>
<dbReference type="EMBL" id="CAJPEV010007130">
    <property type="protein sequence ID" value="CAG0904593.1"/>
    <property type="molecule type" value="Genomic_DNA"/>
</dbReference>
<evidence type="ECO:0000313" key="1">
    <source>
        <dbReference type="EMBL" id="CAD7253931.1"/>
    </source>
</evidence>
<sequence length="364" mass="39893">MWSDVSLSRPLPPSELLGSKIADVVPTNVTTPSFSDLERGGSEELETLPLVCIKHKSWRKRALRTVWDLTPCSLGRGALMDSAGPMGVVPSIPRDLLNSAFSSSNASFTFFLLGHSISSSSISLFTTGDDGNSTTRTGHEGPFGTIKIVFISETRLTKASNVSDRVEGSRPAFSPSLLPSLRDGVSSTQCLLRNSVVAVRHWNGSGRGALPLAGGALFRGSRSYQSAATTLFIRGSNCVFVPDLRATIERKYAIVQKERDRCDRRDSSRLASGPAPFLVGAKGSEIGIARSRWQPSGNSWKKCERLVGSVVRWNESRFLLPPRETFRYYVMPAVKSTIRSRKVMKVKGRGRRGRDLEGRRGRDM</sequence>
<keyword evidence="2" id="KW-1185">Reference proteome</keyword>
<protein>
    <submittedName>
        <fullName evidence="1">Uncharacterized protein</fullName>
    </submittedName>
</protein>
<name>A0A7R9AH73_9CRUS</name>
<dbReference type="AlphaFoldDB" id="A0A7R9AH73"/>
<gene>
    <name evidence="1" type="ORF">DSTB1V02_LOCUS13678</name>
</gene>
<reference evidence="1" key="1">
    <citation type="submission" date="2020-11" db="EMBL/GenBank/DDBJ databases">
        <authorList>
            <person name="Tran Van P."/>
        </authorList>
    </citation>
    <scope>NUCLEOTIDE SEQUENCE</scope>
</reference>
<accession>A0A7R9AH73</accession>
<dbReference type="EMBL" id="LR906647">
    <property type="protein sequence ID" value="CAD7253931.1"/>
    <property type="molecule type" value="Genomic_DNA"/>
</dbReference>
<proteinExistence type="predicted"/>
<organism evidence="1">
    <name type="scientific">Darwinula stevensoni</name>
    <dbReference type="NCBI Taxonomy" id="69355"/>
    <lineage>
        <taxon>Eukaryota</taxon>
        <taxon>Metazoa</taxon>
        <taxon>Ecdysozoa</taxon>
        <taxon>Arthropoda</taxon>
        <taxon>Crustacea</taxon>
        <taxon>Oligostraca</taxon>
        <taxon>Ostracoda</taxon>
        <taxon>Podocopa</taxon>
        <taxon>Podocopida</taxon>
        <taxon>Darwinulocopina</taxon>
        <taxon>Darwinuloidea</taxon>
        <taxon>Darwinulidae</taxon>
        <taxon>Darwinula</taxon>
    </lineage>
</organism>